<keyword evidence="1 3" id="KW-0732">Signal</keyword>
<feature type="domain" description="DUF4174" evidence="4">
    <location>
        <begin position="26"/>
        <end position="144"/>
    </location>
</feature>
<evidence type="ECO:0000256" key="1">
    <source>
        <dbReference type="ARBA" id="ARBA00022729"/>
    </source>
</evidence>
<dbReference type="RefSeq" id="WP_176570980.1">
    <property type="nucleotide sequence ID" value="NZ_CP056030.1"/>
</dbReference>
<feature type="chain" id="PRO_5028972171" evidence="3">
    <location>
        <begin position="21"/>
        <end position="178"/>
    </location>
</feature>
<dbReference type="AlphaFoldDB" id="A0A7D5D9N6"/>
<feature type="signal peptide" evidence="3">
    <location>
        <begin position="1"/>
        <end position="20"/>
    </location>
</feature>
<accession>A0A7D5D9N6</accession>
<dbReference type="Proteomes" id="UP000509568">
    <property type="component" value="Chromosome"/>
</dbReference>
<evidence type="ECO:0000256" key="2">
    <source>
        <dbReference type="SAM" id="MobiDB-lite"/>
    </source>
</evidence>
<organism evidence="5 6">
    <name type="scientific">Pseudomonas eucalypticola</name>
    <dbReference type="NCBI Taxonomy" id="2599595"/>
    <lineage>
        <taxon>Bacteria</taxon>
        <taxon>Pseudomonadati</taxon>
        <taxon>Pseudomonadota</taxon>
        <taxon>Gammaproteobacteria</taxon>
        <taxon>Pseudomonadales</taxon>
        <taxon>Pseudomonadaceae</taxon>
        <taxon>Pseudomonas</taxon>
    </lineage>
</organism>
<feature type="region of interest" description="Disordered" evidence="2">
    <location>
        <begin position="142"/>
        <end position="178"/>
    </location>
</feature>
<evidence type="ECO:0000313" key="6">
    <source>
        <dbReference type="Proteomes" id="UP000509568"/>
    </source>
</evidence>
<evidence type="ECO:0000256" key="3">
    <source>
        <dbReference type="SAM" id="SignalP"/>
    </source>
</evidence>
<name>A0A7D5D9N6_9PSED</name>
<dbReference type="EMBL" id="CP056030">
    <property type="protein sequence ID" value="QKZ04981.1"/>
    <property type="molecule type" value="Genomic_DNA"/>
</dbReference>
<sequence>MLIRSLAFAALIAVAGPVLAVDSDSPLAQEQGKTRPLIIIARSSVDPDLVHLKDALKEPANQQGFTQRNMVLYTVVNTIGQRDGKNLDPQATMALIRSLSLGAGELPKTILVGKDGGKKLEKSGRVELKEIFDAVDAMPMAEKEAAAPAQAAPAAEPASGKAAKGAKASKAAPQSLDD</sequence>
<proteinExistence type="predicted"/>
<keyword evidence="6" id="KW-1185">Reference proteome</keyword>
<reference evidence="5 6" key="1">
    <citation type="submission" date="2020-06" db="EMBL/GenBank/DDBJ databases">
        <title>Pseudomonas eucalypticola sp. nov., an endophyte of Eucalyptus dunnii leaves with biocontrol ability of eucalyptus leaf blight.</title>
        <authorList>
            <person name="Liu Y."/>
            <person name="Song Z."/>
            <person name="Zeng H."/>
            <person name="Lu M."/>
            <person name="Wang X."/>
            <person name="Lian X."/>
            <person name="Zhang Q."/>
        </authorList>
    </citation>
    <scope>NUCLEOTIDE SEQUENCE [LARGE SCALE GENOMIC DNA]</scope>
    <source>
        <strain evidence="5 6">NP-1</strain>
    </source>
</reference>
<protein>
    <submittedName>
        <fullName evidence="5">DUF4174 domain-containing protein</fullName>
    </submittedName>
</protein>
<dbReference type="InterPro" id="IPR025232">
    <property type="entry name" value="DUF4174"/>
</dbReference>
<evidence type="ECO:0000313" key="5">
    <source>
        <dbReference type="EMBL" id="QKZ04981.1"/>
    </source>
</evidence>
<dbReference type="Pfam" id="PF13778">
    <property type="entry name" value="DUF4174"/>
    <property type="match status" value="1"/>
</dbReference>
<evidence type="ECO:0000259" key="4">
    <source>
        <dbReference type="Pfam" id="PF13778"/>
    </source>
</evidence>
<dbReference type="KEGG" id="pez:HWQ56_14770"/>
<gene>
    <name evidence="5" type="ORF">HWQ56_14770</name>
</gene>
<feature type="compositionally biased region" description="Low complexity" evidence="2">
    <location>
        <begin position="146"/>
        <end position="178"/>
    </location>
</feature>